<protein>
    <submittedName>
        <fullName evidence="1">Uncharacterized protein</fullName>
    </submittedName>
</protein>
<accession>U9SY82</accession>
<dbReference type="EMBL" id="KI296902">
    <property type="protein sequence ID" value="ESA00870.1"/>
    <property type="molecule type" value="Genomic_DNA"/>
</dbReference>
<proteinExistence type="predicted"/>
<dbReference type="HOGENOM" id="CLU_2293181_0_0_1"/>
<gene>
    <name evidence="1" type="ORF">GLOINDRAFT_8084</name>
</gene>
<organism evidence="1">
    <name type="scientific">Rhizophagus irregularis (strain DAOM 181602 / DAOM 197198 / MUCL 43194)</name>
    <name type="common">Arbuscular mycorrhizal fungus</name>
    <name type="synonym">Glomus intraradices</name>
    <dbReference type="NCBI Taxonomy" id="747089"/>
    <lineage>
        <taxon>Eukaryota</taxon>
        <taxon>Fungi</taxon>
        <taxon>Fungi incertae sedis</taxon>
        <taxon>Mucoromycota</taxon>
        <taxon>Glomeromycotina</taxon>
        <taxon>Glomeromycetes</taxon>
        <taxon>Glomerales</taxon>
        <taxon>Glomeraceae</taxon>
        <taxon>Rhizophagus</taxon>
    </lineage>
</organism>
<sequence>MIVTTFSQVFRMSTEITTLGRKQECVLIDLRYSIKSLVLVFLGKPVNLKQCCCLVLHDSFDKVNQIECMHSNIVVKQISGKDYRKLSKNLFSKAIKSSTVQ</sequence>
<reference evidence="1" key="1">
    <citation type="submission" date="2013-07" db="EMBL/GenBank/DDBJ databases">
        <title>The genome of an arbuscular mycorrhizal fungus provides insights into the evolution of the oldest plant symbiosis.</title>
        <authorList>
            <consortium name="DOE Joint Genome Institute"/>
            <person name="Tisserant E."/>
            <person name="Malbreil M."/>
            <person name="Kuo A."/>
            <person name="Kohler A."/>
            <person name="Symeonidi A."/>
            <person name="Balestrini R."/>
            <person name="Charron P."/>
            <person name="Duensing N."/>
            <person name="Frei-dit-Frey N."/>
            <person name="Gianinazzi-Pearson V."/>
            <person name="Gilbert B."/>
            <person name="Handa Y."/>
            <person name="Hijri M."/>
            <person name="Kaul R."/>
            <person name="Kawaguchi M."/>
            <person name="Krajinski F."/>
            <person name="Lammers P."/>
            <person name="Lapierre D."/>
            <person name="Masclaux F.G."/>
            <person name="Murat C."/>
            <person name="Morin E."/>
            <person name="Ndikumana S."/>
            <person name="Pagni M."/>
            <person name="Petitpierre D."/>
            <person name="Requena N."/>
            <person name="Rosikiewicz P."/>
            <person name="Riley R."/>
            <person name="Saito K."/>
            <person name="San Clemente H."/>
            <person name="Shapiro H."/>
            <person name="van Tuinen D."/>
            <person name="Becard G."/>
            <person name="Bonfante P."/>
            <person name="Paszkowski U."/>
            <person name="Shachar-Hill Y."/>
            <person name="Young J.P."/>
            <person name="Sanders I.R."/>
            <person name="Henrissat B."/>
            <person name="Rensing S.A."/>
            <person name="Grigoriev I.V."/>
            <person name="Corradi N."/>
            <person name="Roux C."/>
            <person name="Martin F."/>
        </authorList>
    </citation>
    <scope>NUCLEOTIDE SEQUENCE</scope>
    <source>
        <strain evidence="1">DAOM 197198</strain>
    </source>
</reference>
<evidence type="ECO:0000313" key="1">
    <source>
        <dbReference type="EMBL" id="ESA00870.1"/>
    </source>
</evidence>
<name>U9SY82_RHIID</name>
<dbReference type="AlphaFoldDB" id="U9SY82"/>